<accession>A0ACB9YYI4</accession>
<gene>
    <name evidence="1" type="ORF">F4820DRAFT_348699</name>
</gene>
<evidence type="ECO:0000313" key="1">
    <source>
        <dbReference type="EMBL" id="KAI4864146.1"/>
    </source>
</evidence>
<organism evidence="1 2">
    <name type="scientific">Hypoxylon rubiginosum</name>
    <dbReference type="NCBI Taxonomy" id="110542"/>
    <lineage>
        <taxon>Eukaryota</taxon>
        <taxon>Fungi</taxon>
        <taxon>Dikarya</taxon>
        <taxon>Ascomycota</taxon>
        <taxon>Pezizomycotina</taxon>
        <taxon>Sordariomycetes</taxon>
        <taxon>Xylariomycetidae</taxon>
        <taxon>Xylariales</taxon>
        <taxon>Hypoxylaceae</taxon>
        <taxon>Hypoxylon</taxon>
    </lineage>
</organism>
<reference evidence="1 2" key="1">
    <citation type="journal article" date="2022" name="New Phytol.">
        <title>Ecological generalism drives hyperdiversity of secondary metabolite gene clusters in xylarialean endophytes.</title>
        <authorList>
            <person name="Franco M.E.E."/>
            <person name="Wisecaver J.H."/>
            <person name="Arnold A.E."/>
            <person name="Ju Y.M."/>
            <person name="Slot J.C."/>
            <person name="Ahrendt S."/>
            <person name="Moore L.P."/>
            <person name="Eastman K.E."/>
            <person name="Scott K."/>
            <person name="Konkel Z."/>
            <person name="Mondo S.J."/>
            <person name="Kuo A."/>
            <person name="Hayes R.D."/>
            <person name="Haridas S."/>
            <person name="Andreopoulos B."/>
            <person name="Riley R."/>
            <person name="LaButti K."/>
            <person name="Pangilinan J."/>
            <person name="Lipzen A."/>
            <person name="Amirebrahimi M."/>
            <person name="Yan J."/>
            <person name="Adam C."/>
            <person name="Keymanesh K."/>
            <person name="Ng V."/>
            <person name="Louie K."/>
            <person name="Northen T."/>
            <person name="Drula E."/>
            <person name="Henrissat B."/>
            <person name="Hsieh H.M."/>
            <person name="Youens-Clark K."/>
            <person name="Lutzoni F."/>
            <person name="Miadlikowska J."/>
            <person name="Eastwood D.C."/>
            <person name="Hamelin R.C."/>
            <person name="Grigoriev I.V."/>
            <person name="U'Ren J.M."/>
        </authorList>
    </citation>
    <scope>NUCLEOTIDE SEQUENCE [LARGE SCALE GENOMIC DNA]</scope>
    <source>
        <strain evidence="1 2">CBS 119005</strain>
    </source>
</reference>
<dbReference type="EMBL" id="MU393491">
    <property type="protein sequence ID" value="KAI4864146.1"/>
    <property type="molecule type" value="Genomic_DNA"/>
</dbReference>
<proteinExistence type="predicted"/>
<comment type="caution">
    <text evidence="1">The sequence shown here is derived from an EMBL/GenBank/DDBJ whole genome shotgun (WGS) entry which is preliminary data.</text>
</comment>
<sequence length="357" mass="38420">MTLLSRTLLGLSLATSVLGVPVQPSPEGVPSLCHEGTTKCNLETVYLCRDNKWVQHEQCDEPTWCKSDLSGNAWCASSLELKKRAAPVPSPTITTAPSTKTDGPLGSCSAGQTRCNGKKLHVCNDNGKWEGFQQCSECITDGVHNNCIPITTTSTTITLPKPIKLGDSRCHGKWKEIFDLGRWRPVEECARCVPIMDPQNGQVDCVPLTTDAAAAPTATPSVAQPTPSPSFSPAWDEPCFAGEVRCVGSDRIEACSAERNWEDFGPCPNCKQLYNTAVNCTFDDAGLSNFWTVGTVPTPTLKGDVGPAEECAQGFQRCARNNTTIETCNKGHWEVEGCADGQTCVGIHEGIAWCSVH</sequence>
<dbReference type="Proteomes" id="UP001497700">
    <property type="component" value="Unassembled WGS sequence"/>
</dbReference>
<keyword evidence="2" id="KW-1185">Reference proteome</keyword>
<evidence type="ECO:0000313" key="2">
    <source>
        <dbReference type="Proteomes" id="UP001497700"/>
    </source>
</evidence>
<name>A0ACB9YYI4_9PEZI</name>
<protein>
    <submittedName>
        <fullName evidence="1">Uncharacterized protein</fullName>
    </submittedName>
</protein>